<protein>
    <submittedName>
        <fullName evidence="1">Cytidine deaminase</fullName>
        <ecNumber evidence="1">3.5.4.5</ecNumber>
    </submittedName>
</protein>
<dbReference type="Proteomes" id="UP001595191">
    <property type="component" value="Unassembled WGS sequence"/>
</dbReference>
<dbReference type="EMBL" id="JBHFPV010000004">
    <property type="protein sequence ID" value="MFH6604557.1"/>
    <property type="molecule type" value="Genomic_DNA"/>
</dbReference>
<evidence type="ECO:0000313" key="1">
    <source>
        <dbReference type="EMBL" id="MFH6604557.1"/>
    </source>
</evidence>
<comment type="caution">
    <text evidence="1">The sequence shown here is derived from an EMBL/GenBank/DDBJ whole genome shotgun (WGS) entry which is preliminary data.</text>
</comment>
<organism evidence="1 2">
    <name type="scientific">Meishania litoralis</name>
    <dbReference type="NCBI Taxonomy" id="3434685"/>
    <lineage>
        <taxon>Bacteria</taxon>
        <taxon>Pseudomonadati</taxon>
        <taxon>Bacteroidota</taxon>
        <taxon>Flavobacteriia</taxon>
        <taxon>Flavobacteriales</taxon>
        <taxon>Flavobacteriaceae</taxon>
        <taxon>Meishania</taxon>
    </lineage>
</organism>
<sequence length="161" mass="17350">MDKRTITFELLVFDSFDELSSIDKTLMTSAIEARENAYAPYSKFRVGAAVLLENGEVVIGNNQENASYPSGLCAERVAVFHAGARFPRVAIKSIAISAASKDYVVDDPAAPCGNCRQSISEYEVRQGSPIAILMMGEKGSVLKCGSVADILPLAFDSSYLK</sequence>
<dbReference type="EC" id="3.5.4.5" evidence="1"/>
<gene>
    <name evidence="1" type="primary">cdd</name>
    <name evidence="1" type="ORF">ACEZ3G_13800</name>
</gene>
<proteinExistence type="predicted"/>
<name>A0ACC7LSL4_9FLAO</name>
<keyword evidence="1" id="KW-0378">Hydrolase</keyword>
<keyword evidence="2" id="KW-1185">Reference proteome</keyword>
<evidence type="ECO:0000313" key="2">
    <source>
        <dbReference type="Proteomes" id="UP001595191"/>
    </source>
</evidence>
<reference evidence="1" key="1">
    <citation type="submission" date="2024-09" db="EMBL/GenBank/DDBJ databases">
        <authorList>
            <person name="Liu J."/>
        </authorList>
    </citation>
    <scope>NUCLEOTIDE SEQUENCE</scope>
    <source>
        <strain evidence="1">NBU2967</strain>
    </source>
</reference>
<accession>A0ACC7LSL4</accession>